<gene>
    <name evidence="1" type="ORF">EK21DRAFT_116608</name>
</gene>
<accession>A0A9P4LJ28</accession>
<organism evidence="1 2">
    <name type="scientific">Setomelanomma holmii</name>
    <dbReference type="NCBI Taxonomy" id="210430"/>
    <lineage>
        <taxon>Eukaryota</taxon>
        <taxon>Fungi</taxon>
        <taxon>Dikarya</taxon>
        <taxon>Ascomycota</taxon>
        <taxon>Pezizomycotina</taxon>
        <taxon>Dothideomycetes</taxon>
        <taxon>Pleosporomycetidae</taxon>
        <taxon>Pleosporales</taxon>
        <taxon>Pleosporineae</taxon>
        <taxon>Phaeosphaeriaceae</taxon>
        <taxon>Setomelanomma</taxon>
    </lineage>
</organism>
<evidence type="ECO:0000313" key="1">
    <source>
        <dbReference type="EMBL" id="KAF2025679.1"/>
    </source>
</evidence>
<evidence type="ECO:0000313" key="2">
    <source>
        <dbReference type="Proteomes" id="UP000799777"/>
    </source>
</evidence>
<keyword evidence="2" id="KW-1185">Reference proteome</keyword>
<protein>
    <submittedName>
        <fullName evidence="1">Uncharacterized protein</fullName>
    </submittedName>
</protein>
<name>A0A9P4LJ28_9PLEO</name>
<comment type="caution">
    <text evidence="1">The sequence shown here is derived from an EMBL/GenBank/DDBJ whole genome shotgun (WGS) entry which is preliminary data.</text>
</comment>
<dbReference type="AlphaFoldDB" id="A0A9P4LJ28"/>
<dbReference type="Proteomes" id="UP000799777">
    <property type="component" value="Unassembled WGS sequence"/>
</dbReference>
<proteinExistence type="predicted"/>
<sequence length="151" mass="16848">MLKAAGKQKIDKQVIAVDEASMIVTIRGTHLGKVLEVCGDPSQPPNYPPSQLVSVEWVSEKIDVARGRTYVKLDTGYEVWAPRAIDLKDEMEVVLLVGARTPFVLRRQEKDGASQSYHELIGDCYVNEEEVMNGNLINQAAQDSFIEFRIA</sequence>
<reference evidence="1" key="1">
    <citation type="journal article" date="2020" name="Stud. Mycol.">
        <title>101 Dothideomycetes genomes: a test case for predicting lifestyles and emergence of pathogens.</title>
        <authorList>
            <person name="Haridas S."/>
            <person name="Albert R."/>
            <person name="Binder M."/>
            <person name="Bloem J."/>
            <person name="Labutti K."/>
            <person name="Salamov A."/>
            <person name="Andreopoulos B."/>
            <person name="Baker S."/>
            <person name="Barry K."/>
            <person name="Bills G."/>
            <person name="Bluhm B."/>
            <person name="Cannon C."/>
            <person name="Castanera R."/>
            <person name="Culley D."/>
            <person name="Daum C."/>
            <person name="Ezra D."/>
            <person name="Gonzalez J."/>
            <person name="Henrissat B."/>
            <person name="Kuo A."/>
            <person name="Liang C."/>
            <person name="Lipzen A."/>
            <person name="Lutzoni F."/>
            <person name="Magnuson J."/>
            <person name="Mondo S."/>
            <person name="Nolan M."/>
            <person name="Ohm R."/>
            <person name="Pangilinan J."/>
            <person name="Park H.-J."/>
            <person name="Ramirez L."/>
            <person name="Alfaro M."/>
            <person name="Sun H."/>
            <person name="Tritt A."/>
            <person name="Yoshinaga Y."/>
            <person name="Zwiers L.-H."/>
            <person name="Turgeon B."/>
            <person name="Goodwin S."/>
            <person name="Spatafora J."/>
            <person name="Crous P."/>
            <person name="Grigoriev I."/>
        </authorList>
    </citation>
    <scope>NUCLEOTIDE SEQUENCE</scope>
    <source>
        <strain evidence="1">CBS 110217</strain>
    </source>
</reference>
<dbReference type="EMBL" id="ML978260">
    <property type="protein sequence ID" value="KAF2025679.1"/>
    <property type="molecule type" value="Genomic_DNA"/>
</dbReference>